<dbReference type="AlphaFoldDB" id="A0A0A9AV61"/>
<reference evidence="2" key="1">
    <citation type="submission" date="2014-09" db="EMBL/GenBank/DDBJ databases">
        <authorList>
            <person name="Magalhaes I.L.F."/>
            <person name="Oliveira U."/>
            <person name="Santos F.R."/>
            <person name="Vidigal T.H.D.A."/>
            <person name="Brescovit A.D."/>
            <person name="Santos A.J."/>
        </authorList>
    </citation>
    <scope>NUCLEOTIDE SEQUENCE</scope>
    <source>
        <tissue evidence="2">Shoot tissue taken approximately 20 cm above the soil surface</tissue>
    </source>
</reference>
<evidence type="ECO:0000313" key="2">
    <source>
        <dbReference type="EMBL" id="JAD55011.1"/>
    </source>
</evidence>
<dbReference type="EMBL" id="GBRH01242884">
    <property type="protein sequence ID" value="JAD55011.1"/>
    <property type="molecule type" value="Transcribed_RNA"/>
</dbReference>
<feature type="compositionally biased region" description="Polar residues" evidence="1">
    <location>
        <begin position="36"/>
        <end position="50"/>
    </location>
</feature>
<feature type="region of interest" description="Disordered" evidence="1">
    <location>
        <begin position="35"/>
        <end position="73"/>
    </location>
</feature>
<evidence type="ECO:0000256" key="1">
    <source>
        <dbReference type="SAM" id="MobiDB-lite"/>
    </source>
</evidence>
<organism evidence="2">
    <name type="scientific">Arundo donax</name>
    <name type="common">Giant reed</name>
    <name type="synonym">Donax arundinaceus</name>
    <dbReference type="NCBI Taxonomy" id="35708"/>
    <lineage>
        <taxon>Eukaryota</taxon>
        <taxon>Viridiplantae</taxon>
        <taxon>Streptophyta</taxon>
        <taxon>Embryophyta</taxon>
        <taxon>Tracheophyta</taxon>
        <taxon>Spermatophyta</taxon>
        <taxon>Magnoliopsida</taxon>
        <taxon>Liliopsida</taxon>
        <taxon>Poales</taxon>
        <taxon>Poaceae</taxon>
        <taxon>PACMAD clade</taxon>
        <taxon>Arundinoideae</taxon>
        <taxon>Arundineae</taxon>
        <taxon>Arundo</taxon>
    </lineage>
</organism>
<accession>A0A0A9AV61</accession>
<sequence>MWRPSGCRWRRTARTACSHGPPASFHIRQMCRTRRSSSGGTAWPATSSPACCSMSWRRSTRGTSSPSLTSGTI</sequence>
<name>A0A0A9AV61_ARUDO</name>
<reference evidence="2" key="2">
    <citation type="journal article" date="2015" name="Data Brief">
        <title>Shoot transcriptome of the giant reed, Arundo donax.</title>
        <authorList>
            <person name="Barrero R.A."/>
            <person name="Guerrero F.D."/>
            <person name="Moolhuijzen P."/>
            <person name="Goolsby J.A."/>
            <person name="Tidwell J."/>
            <person name="Bellgard S.E."/>
            <person name="Bellgard M.I."/>
        </authorList>
    </citation>
    <scope>NUCLEOTIDE SEQUENCE</scope>
    <source>
        <tissue evidence="2">Shoot tissue taken approximately 20 cm above the soil surface</tissue>
    </source>
</reference>
<proteinExistence type="predicted"/>
<protein>
    <submittedName>
        <fullName evidence="2">Uncharacterized protein</fullName>
    </submittedName>
</protein>
<feature type="compositionally biased region" description="Polar residues" evidence="1">
    <location>
        <begin position="61"/>
        <end position="73"/>
    </location>
</feature>